<dbReference type="eggNOG" id="COG3942">
    <property type="taxonomic scope" value="Bacteria"/>
</dbReference>
<reference evidence="3 4" key="1">
    <citation type="journal article" date="2011" name="Stand. Genomic Sci.">
        <title>Complete genome sequence of Thermomonospora curvata type strain (B9).</title>
        <authorList>
            <person name="Chertkov O."/>
            <person name="Sikorski J."/>
            <person name="Nolan M."/>
            <person name="Lapidus A."/>
            <person name="Lucas S."/>
            <person name="Del Rio T.G."/>
            <person name="Tice H."/>
            <person name="Cheng J.F."/>
            <person name="Goodwin L."/>
            <person name="Pitluck S."/>
            <person name="Liolios K."/>
            <person name="Ivanova N."/>
            <person name="Mavromatis K."/>
            <person name="Mikhailova N."/>
            <person name="Ovchinnikova G."/>
            <person name="Pati A."/>
            <person name="Chen A."/>
            <person name="Palaniappan K."/>
            <person name="Djao O.D."/>
            <person name="Land M."/>
            <person name="Hauser L."/>
            <person name="Chang Y.J."/>
            <person name="Jeffries C.D."/>
            <person name="Brettin T."/>
            <person name="Han C."/>
            <person name="Detter J.C."/>
            <person name="Rohde M."/>
            <person name="Goker M."/>
            <person name="Woyke T."/>
            <person name="Bristow J."/>
            <person name="Eisen J.A."/>
            <person name="Markowitz V."/>
            <person name="Hugenholtz P."/>
            <person name="Klenk H.P."/>
            <person name="Kyrpides N.C."/>
        </authorList>
    </citation>
    <scope>NUCLEOTIDE SEQUENCE [LARGE SCALE GENOMIC DNA]</scope>
    <source>
        <strain evidence="4">ATCC 19995 / DSM 43183 / JCM 3096 / KCTC 9072 / NBRC 15933 / NCIMB 10081 / Henssen B9</strain>
    </source>
</reference>
<dbReference type="EMBL" id="CP001738">
    <property type="protein sequence ID" value="ACY96951.1"/>
    <property type="molecule type" value="Genomic_DNA"/>
</dbReference>
<evidence type="ECO:0000313" key="3">
    <source>
        <dbReference type="EMBL" id="ACY96951.1"/>
    </source>
</evidence>
<feature type="region of interest" description="Disordered" evidence="1">
    <location>
        <begin position="158"/>
        <end position="187"/>
    </location>
</feature>
<proteinExistence type="predicted"/>
<accession>D1AA15</accession>
<dbReference type="STRING" id="471852.Tcur_1369"/>
<dbReference type="OrthoDB" id="5124837at2"/>
<dbReference type="HOGENOM" id="CLU_806391_0_0_11"/>
<dbReference type="Gene3D" id="3.90.1720.10">
    <property type="entry name" value="endopeptidase domain like (from Nostoc punctiforme)"/>
    <property type="match status" value="1"/>
</dbReference>
<evidence type="ECO:0000259" key="2">
    <source>
        <dbReference type="Pfam" id="PF05257"/>
    </source>
</evidence>
<dbReference type="InterPro" id="IPR038765">
    <property type="entry name" value="Papain-like_cys_pep_sf"/>
</dbReference>
<organism evidence="3 4">
    <name type="scientific">Thermomonospora curvata (strain ATCC 19995 / DSM 43183 / JCM 3096 / KCTC 9072 / NBRC 15933 / NCIMB 10081 / Henssen B9)</name>
    <dbReference type="NCBI Taxonomy" id="471852"/>
    <lineage>
        <taxon>Bacteria</taxon>
        <taxon>Bacillati</taxon>
        <taxon>Actinomycetota</taxon>
        <taxon>Actinomycetes</taxon>
        <taxon>Streptosporangiales</taxon>
        <taxon>Thermomonosporaceae</taxon>
        <taxon>Thermomonospora</taxon>
    </lineage>
</organism>
<feature type="domain" description="Peptidase C51" evidence="2">
    <location>
        <begin position="43"/>
        <end position="127"/>
    </location>
</feature>
<evidence type="ECO:0000256" key="1">
    <source>
        <dbReference type="SAM" id="MobiDB-lite"/>
    </source>
</evidence>
<protein>
    <recommendedName>
        <fullName evidence="2">Peptidase C51 domain-containing protein</fullName>
    </recommendedName>
</protein>
<dbReference type="RefSeq" id="WP_012851735.1">
    <property type="nucleotide sequence ID" value="NC_013510.1"/>
</dbReference>
<dbReference type="Pfam" id="PF05257">
    <property type="entry name" value="CHAP"/>
    <property type="match status" value="1"/>
</dbReference>
<dbReference type="SUPFAM" id="SSF54001">
    <property type="entry name" value="Cysteine proteinases"/>
    <property type="match status" value="1"/>
</dbReference>
<dbReference type="AlphaFoldDB" id="D1AA15"/>
<dbReference type="Proteomes" id="UP000001918">
    <property type="component" value="Chromosome"/>
</dbReference>
<evidence type="ECO:0000313" key="4">
    <source>
        <dbReference type="Proteomes" id="UP000001918"/>
    </source>
</evidence>
<keyword evidence="4" id="KW-1185">Reference proteome</keyword>
<sequence length="349" mass="37344">MDPIGEKILEVAKAELGYREESGGYTKYGDWYGKNVDKSPYFATAAWCDMFLAWAAHKAGVAEWAGQFAYTPFHAAWFKQQGAWGTDPQPGAIVFFDWGGSKSLDAIDHVGIVEKVEGKRIHTIEGNADGVHLKRKVRTPDTIVGYGYPSKVKVKGKSVESVTSSGAPPEKYVPKHAAPAPKVDSLGGGATAVAATQGVAPRERENPPQEQHLPGLTDLLTIALAGSVALAVGKSAVVKLPELRIPGSLRLEGLRLPTSSPIRVRKRGRHHRTPVALPADVTPADLAAADRETVAMPLVSAAVAAEAEDREFWSQISRLEEEGDLEFWSAIADAVAEAEVKVPASGERA</sequence>
<dbReference type="KEGG" id="tcu:Tcur_1369"/>
<gene>
    <name evidence="3" type="ordered locus">Tcur_1369</name>
</gene>
<name>D1AA15_THECD</name>
<dbReference type="InterPro" id="IPR007921">
    <property type="entry name" value="CHAP_dom"/>
</dbReference>